<organism evidence="2">
    <name type="scientific">Rhizophora mucronata</name>
    <name type="common">Asiatic mangrove</name>
    <dbReference type="NCBI Taxonomy" id="61149"/>
    <lineage>
        <taxon>Eukaryota</taxon>
        <taxon>Viridiplantae</taxon>
        <taxon>Streptophyta</taxon>
        <taxon>Embryophyta</taxon>
        <taxon>Tracheophyta</taxon>
        <taxon>Spermatophyta</taxon>
        <taxon>Magnoliopsida</taxon>
        <taxon>eudicotyledons</taxon>
        <taxon>Gunneridae</taxon>
        <taxon>Pentapetalae</taxon>
        <taxon>rosids</taxon>
        <taxon>fabids</taxon>
        <taxon>Malpighiales</taxon>
        <taxon>Rhizophoraceae</taxon>
        <taxon>Rhizophora</taxon>
    </lineage>
</organism>
<evidence type="ECO:0000313" key="2">
    <source>
        <dbReference type="EMBL" id="MBX55207.1"/>
    </source>
</evidence>
<sequence length="74" mass="8241">MVATAMLLCVFSGPVKALTYLVGGKLESFNLLVHNCTVCSFVLPSITLFEAMAFRAFYQSLLTQTYPWVPRDMS</sequence>
<name>A0A2P2PKF5_RHIMU</name>
<evidence type="ECO:0000256" key="1">
    <source>
        <dbReference type="SAM" id="SignalP"/>
    </source>
</evidence>
<protein>
    <submittedName>
        <fullName evidence="2">Uncharacterized protein MANES_14G094300</fullName>
    </submittedName>
</protein>
<feature type="signal peptide" evidence="1">
    <location>
        <begin position="1"/>
        <end position="17"/>
    </location>
</feature>
<keyword evidence="1" id="KW-0732">Signal</keyword>
<feature type="chain" id="PRO_5015166576" evidence="1">
    <location>
        <begin position="18"/>
        <end position="74"/>
    </location>
</feature>
<dbReference type="EMBL" id="GGEC01074723">
    <property type="protein sequence ID" value="MBX55207.1"/>
    <property type="molecule type" value="Transcribed_RNA"/>
</dbReference>
<accession>A0A2P2PKF5</accession>
<reference evidence="2" key="1">
    <citation type="submission" date="2018-02" db="EMBL/GenBank/DDBJ databases">
        <title>Rhizophora mucronata_Transcriptome.</title>
        <authorList>
            <person name="Meera S.P."/>
            <person name="Sreeshan A."/>
            <person name="Augustine A."/>
        </authorList>
    </citation>
    <scope>NUCLEOTIDE SEQUENCE</scope>
    <source>
        <tissue evidence="2">Leaf</tissue>
    </source>
</reference>
<dbReference type="AlphaFoldDB" id="A0A2P2PKF5"/>
<proteinExistence type="predicted"/>